<sequence>MVDLSGANDPFQHGFSNSVFILPAIVVLGLTATTYELVTLVIYVIMVLSFIAVCGVESLDASTLSPEELAALEKLKGFESQNIAKKLKVLGLQMENMDEKEKVQYSGQMDSLTKSLGKLRRLIRKKMPDTSWQTYFYICVVILILIYAFFGYKLYRSLTEKDRKREEKLKAKQSKKKK</sequence>
<accession>A0A9Q0S293</accession>
<proteinExistence type="predicted"/>
<evidence type="ECO:0000313" key="2">
    <source>
        <dbReference type="EMBL" id="KAJ6641338.1"/>
    </source>
</evidence>
<keyword evidence="1" id="KW-1133">Transmembrane helix</keyword>
<feature type="transmembrane region" description="Helical" evidence="1">
    <location>
        <begin position="15"/>
        <end position="33"/>
    </location>
</feature>
<organism evidence="2 3">
    <name type="scientific">Pseudolycoriella hygida</name>
    <dbReference type="NCBI Taxonomy" id="35572"/>
    <lineage>
        <taxon>Eukaryota</taxon>
        <taxon>Metazoa</taxon>
        <taxon>Ecdysozoa</taxon>
        <taxon>Arthropoda</taxon>
        <taxon>Hexapoda</taxon>
        <taxon>Insecta</taxon>
        <taxon>Pterygota</taxon>
        <taxon>Neoptera</taxon>
        <taxon>Endopterygota</taxon>
        <taxon>Diptera</taxon>
        <taxon>Nematocera</taxon>
        <taxon>Sciaroidea</taxon>
        <taxon>Sciaridae</taxon>
        <taxon>Pseudolycoriella</taxon>
    </lineage>
</organism>
<comment type="caution">
    <text evidence="2">The sequence shown here is derived from an EMBL/GenBank/DDBJ whole genome shotgun (WGS) entry which is preliminary data.</text>
</comment>
<evidence type="ECO:0000313" key="3">
    <source>
        <dbReference type="Proteomes" id="UP001151699"/>
    </source>
</evidence>
<feature type="transmembrane region" description="Helical" evidence="1">
    <location>
        <begin position="40"/>
        <end position="59"/>
    </location>
</feature>
<gene>
    <name evidence="2" type="ORF">Bhyg_06274</name>
</gene>
<name>A0A9Q0S293_9DIPT</name>
<dbReference type="AlphaFoldDB" id="A0A9Q0S293"/>
<dbReference type="EMBL" id="WJQU01000002">
    <property type="protein sequence ID" value="KAJ6641338.1"/>
    <property type="molecule type" value="Genomic_DNA"/>
</dbReference>
<feature type="transmembrane region" description="Helical" evidence="1">
    <location>
        <begin position="135"/>
        <end position="155"/>
    </location>
</feature>
<keyword evidence="1" id="KW-0812">Transmembrane</keyword>
<evidence type="ECO:0000256" key="1">
    <source>
        <dbReference type="SAM" id="Phobius"/>
    </source>
</evidence>
<reference evidence="2" key="1">
    <citation type="submission" date="2022-07" db="EMBL/GenBank/DDBJ databases">
        <authorList>
            <person name="Trinca V."/>
            <person name="Uliana J.V.C."/>
            <person name="Torres T.T."/>
            <person name="Ward R.J."/>
            <person name="Monesi N."/>
        </authorList>
    </citation>
    <scope>NUCLEOTIDE SEQUENCE</scope>
    <source>
        <strain evidence="2">HSMRA1968</strain>
        <tissue evidence="2">Whole embryos</tissue>
    </source>
</reference>
<dbReference type="Proteomes" id="UP001151699">
    <property type="component" value="Chromosome B"/>
</dbReference>
<keyword evidence="1" id="KW-0472">Membrane</keyword>
<keyword evidence="3" id="KW-1185">Reference proteome</keyword>
<dbReference type="OrthoDB" id="7791632at2759"/>
<protein>
    <submittedName>
        <fullName evidence="2">Uncharacterized protein</fullName>
    </submittedName>
</protein>